<dbReference type="RefSeq" id="WP_114915305.1">
    <property type="nucleotide sequence ID" value="NZ_CP024848.1"/>
</dbReference>
<keyword evidence="1" id="KW-0472">Membrane</keyword>
<dbReference type="KEGG" id="ocn:CUC15_03010"/>
<keyword evidence="1" id="KW-0812">Transmembrane</keyword>
<name>A0A345PDD2_9BACI</name>
<evidence type="ECO:0000313" key="3">
    <source>
        <dbReference type="Proteomes" id="UP000253908"/>
    </source>
</evidence>
<dbReference type="Proteomes" id="UP000253908">
    <property type="component" value="Chromosome"/>
</dbReference>
<evidence type="ECO:0000313" key="2">
    <source>
        <dbReference type="EMBL" id="AXI08012.1"/>
    </source>
</evidence>
<dbReference type="AlphaFoldDB" id="A0A345PDD2"/>
<keyword evidence="1" id="KW-1133">Transmembrane helix</keyword>
<dbReference type="OrthoDB" id="2705056at2"/>
<evidence type="ECO:0000256" key="1">
    <source>
        <dbReference type="SAM" id="Phobius"/>
    </source>
</evidence>
<organism evidence="2 3">
    <name type="scientific">Oceanobacillus zhaokaii</name>
    <dbReference type="NCBI Taxonomy" id="2052660"/>
    <lineage>
        <taxon>Bacteria</taxon>
        <taxon>Bacillati</taxon>
        <taxon>Bacillota</taxon>
        <taxon>Bacilli</taxon>
        <taxon>Bacillales</taxon>
        <taxon>Bacillaceae</taxon>
        <taxon>Oceanobacillus</taxon>
    </lineage>
</organism>
<feature type="transmembrane region" description="Helical" evidence="1">
    <location>
        <begin position="5"/>
        <end position="23"/>
    </location>
</feature>
<keyword evidence="3" id="KW-1185">Reference proteome</keyword>
<sequence>MKRYLTIIFIILSGLCVLIGLIIDQIWSGIVGWALAVILLIFALYFTKYIPEETKRKKV</sequence>
<accession>A0A345PDD2</accession>
<reference evidence="3" key="1">
    <citation type="submission" date="2017-11" db="EMBL/GenBank/DDBJ databases">
        <authorList>
            <person name="Zhu W."/>
        </authorList>
    </citation>
    <scope>NUCLEOTIDE SEQUENCE [LARGE SCALE GENOMIC DNA]</scope>
    <source>
        <strain evidence="3">160</strain>
    </source>
</reference>
<proteinExistence type="predicted"/>
<dbReference type="EMBL" id="CP024848">
    <property type="protein sequence ID" value="AXI08012.1"/>
    <property type="molecule type" value="Genomic_DNA"/>
</dbReference>
<protein>
    <submittedName>
        <fullName evidence="2">Uncharacterized protein</fullName>
    </submittedName>
</protein>
<feature type="transmembrane region" description="Helical" evidence="1">
    <location>
        <begin position="29"/>
        <end position="47"/>
    </location>
</feature>
<gene>
    <name evidence="2" type="ORF">CUC15_03010</name>
</gene>